<accession>A0ABQ6IJA1</accession>
<feature type="region of interest" description="Disordered" evidence="5">
    <location>
        <begin position="187"/>
        <end position="220"/>
    </location>
</feature>
<evidence type="ECO:0000256" key="1">
    <source>
        <dbReference type="ARBA" id="ARBA00004196"/>
    </source>
</evidence>
<dbReference type="InterPro" id="IPR051313">
    <property type="entry name" value="Bact_iron-sidero_bind"/>
</dbReference>
<comment type="caution">
    <text evidence="8">The sequence shown here is derived from an EMBL/GenBank/DDBJ whole genome shotgun (WGS) entry which is preliminary data.</text>
</comment>
<name>A0ABQ6IJA1_9MICO</name>
<evidence type="ECO:0000256" key="2">
    <source>
        <dbReference type="ARBA" id="ARBA00008814"/>
    </source>
</evidence>
<evidence type="ECO:0000259" key="7">
    <source>
        <dbReference type="Pfam" id="PF01497"/>
    </source>
</evidence>
<comment type="subcellular location">
    <subcellularLocation>
        <location evidence="1">Cell envelope</location>
    </subcellularLocation>
</comment>
<evidence type="ECO:0000256" key="5">
    <source>
        <dbReference type="SAM" id="MobiDB-lite"/>
    </source>
</evidence>
<keyword evidence="3" id="KW-0813">Transport</keyword>
<evidence type="ECO:0000256" key="6">
    <source>
        <dbReference type="SAM" id="SignalP"/>
    </source>
</evidence>
<dbReference type="SUPFAM" id="SSF53807">
    <property type="entry name" value="Helical backbone' metal receptor"/>
    <property type="match status" value="1"/>
</dbReference>
<reference evidence="9" key="1">
    <citation type="journal article" date="2019" name="Int. J. Syst. Evol. Microbiol.">
        <title>The Global Catalogue of Microorganisms (GCM) 10K type strain sequencing project: providing services to taxonomists for standard genome sequencing and annotation.</title>
        <authorList>
            <consortium name="The Broad Institute Genomics Platform"/>
            <consortium name="The Broad Institute Genome Sequencing Center for Infectious Disease"/>
            <person name="Wu L."/>
            <person name="Ma J."/>
        </authorList>
    </citation>
    <scope>NUCLEOTIDE SEQUENCE [LARGE SCALE GENOMIC DNA]</scope>
    <source>
        <strain evidence="9">NBRC 112299</strain>
    </source>
</reference>
<feature type="signal peptide" evidence="6">
    <location>
        <begin position="1"/>
        <end position="26"/>
    </location>
</feature>
<keyword evidence="9" id="KW-1185">Reference proteome</keyword>
<keyword evidence="4 6" id="KW-0732">Signal</keyword>
<proteinExistence type="inferred from homology"/>
<evidence type="ECO:0000313" key="9">
    <source>
        <dbReference type="Proteomes" id="UP001157125"/>
    </source>
</evidence>
<dbReference type="EMBL" id="BSUN01000001">
    <property type="protein sequence ID" value="GMA36798.1"/>
    <property type="molecule type" value="Genomic_DNA"/>
</dbReference>
<dbReference type="RefSeq" id="WP_348523633.1">
    <property type="nucleotide sequence ID" value="NZ_BSUN01000001.1"/>
</dbReference>
<dbReference type="Proteomes" id="UP001157125">
    <property type="component" value="Unassembled WGS sequence"/>
</dbReference>
<gene>
    <name evidence="8" type="ORF">GCM10025876_30020</name>
</gene>
<dbReference type="Gene3D" id="3.40.50.1980">
    <property type="entry name" value="Nitrogenase molybdenum iron protein domain"/>
    <property type="match status" value="1"/>
</dbReference>
<dbReference type="PANTHER" id="PTHR30532:SF24">
    <property type="entry name" value="FERRIC ENTEROBACTIN-BINDING PERIPLASMIC PROTEIN FEPB"/>
    <property type="match status" value="1"/>
</dbReference>
<sequence length="251" mass="26503">MAKTRLLTAGATVAALAALTACSGGADEPTASASASATTAATATANADGSVTIEHAFGTTTIEGTPENVATVQWANHEVPLSLGVVPVGMAKANFGGSDVLPWVDEALTELGGEPVLFDETDGIDFEAVANTDPDVILAAYSGISQEDYDTLSAIAPTVAFPTEAWATTWRDMITYNAMGMNKACRGGGAHRRPRGADGGCHGRISRARGQDRHVHDARRHGRPVDRELLHDQRSPRCILRGPWPWRSCRR</sequence>
<organism evidence="8 9">
    <name type="scientific">Demequina litorisediminis</name>
    <dbReference type="NCBI Taxonomy" id="1849022"/>
    <lineage>
        <taxon>Bacteria</taxon>
        <taxon>Bacillati</taxon>
        <taxon>Actinomycetota</taxon>
        <taxon>Actinomycetes</taxon>
        <taxon>Micrococcales</taxon>
        <taxon>Demequinaceae</taxon>
        <taxon>Demequina</taxon>
    </lineage>
</organism>
<comment type="similarity">
    <text evidence="2">Belongs to the bacterial solute-binding protein 8 family.</text>
</comment>
<protein>
    <recommendedName>
        <fullName evidence="7">Fe/B12 periplasmic-binding domain-containing protein</fullName>
    </recommendedName>
</protein>
<dbReference type="InterPro" id="IPR002491">
    <property type="entry name" value="ABC_transptr_periplasmic_BD"/>
</dbReference>
<evidence type="ECO:0000313" key="8">
    <source>
        <dbReference type="EMBL" id="GMA36798.1"/>
    </source>
</evidence>
<dbReference type="PROSITE" id="PS51257">
    <property type="entry name" value="PROKAR_LIPOPROTEIN"/>
    <property type="match status" value="1"/>
</dbReference>
<evidence type="ECO:0000256" key="4">
    <source>
        <dbReference type="ARBA" id="ARBA00022729"/>
    </source>
</evidence>
<evidence type="ECO:0000256" key="3">
    <source>
        <dbReference type="ARBA" id="ARBA00022448"/>
    </source>
</evidence>
<feature type="domain" description="Fe/B12 periplasmic-binding" evidence="7">
    <location>
        <begin position="69"/>
        <end position="180"/>
    </location>
</feature>
<dbReference type="PANTHER" id="PTHR30532">
    <property type="entry name" value="IRON III DICITRATE-BINDING PERIPLASMIC PROTEIN"/>
    <property type="match status" value="1"/>
</dbReference>
<dbReference type="Pfam" id="PF01497">
    <property type="entry name" value="Peripla_BP_2"/>
    <property type="match status" value="1"/>
</dbReference>
<feature type="chain" id="PRO_5045238006" description="Fe/B12 periplasmic-binding domain-containing protein" evidence="6">
    <location>
        <begin position="27"/>
        <end position="251"/>
    </location>
</feature>